<dbReference type="InterPro" id="IPR001680">
    <property type="entry name" value="WD40_rpt"/>
</dbReference>
<comment type="similarity">
    <text evidence="2">Belongs to the WD repeat EMAP family.</text>
</comment>
<dbReference type="InterPro" id="IPR005108">
    <property type="entry name" value="HELP"/>
</dbReference>
<evidence type="ECO:0000256" key="3">
    <source>
        <dbReference type="ARBA" id="ARBA00022490"/>
    </source>
</evidence>
<dbReference type="Pfam" id="PF03451">
    <property type="entry name" value="HELP"/>
    <property type="match status" value="1"/>
</dbReference>
<dbReference type="GO" id="GO:0005874">
    <property type="term" value="C:microtubule"/>
    <property type="evidence" value="ECO:0007669"/>
    <property type="project" value="UniProtKB-KW"/>
</dbReference>
<gene>
    <name evidence="11" type="ORF">GSOID_T00007073001</name>
</gene>
<evidence type="ECO:0000256" key="1">
    <source>
        <dbReference type="ARBA" id="ARBA00004245"/>
    </source>
</evidence>
<dbReference type="GO" id="GO:0072686">
    <property type="term" value="C:mitotic spindle"/>
    <property type="evidence" value="ECO:0007669"/>
    <property type="project" value="TreeGrafter"/>
</dbReference>
<dbReference type="FunCoup" id="E4XWP9">
    <property type="interactions" value="2"/>
</dbReference>
<feature type="domain" description="EML-like first beta-propeller" evidence="9">
    <location>
        <begin position="65"/>
        <end position="332"/>
    </location>
</feature>
<evidence type="ECO:0000256" key="4">
    <source>
        <dbReference type="ARBA" id="ARBA00022574"/>
    </source>
</evidence>
<sequence>MQKFLINQVSRLPETTLDLSWVYGYRGKDCRNNIFLLPKSNEDSDELIYFTAAVAVILSPTKQYQRHYLEHTDDIKCLALHPDASRCLVATGQCAGNGNGVTRPPHVRLWNYNTLETFHVINAAFDKQVVALAFSRADLGAHLFATDDSSDHVLRVWSISENETSPPEKIQEAKMTKDQVLGITPHPGKSKRLVLYGRNHVIFVSFEKDKIAKKSGVFGNVEKPKFVTTAVYTPSGDLLTGDSNGSIVGWNGNQTNFCISNVHQGGIFSIQIDPEGDIITGGGKDGRIVATSPEGEVLDETSLPDYVGGCRCVVLGRNGTIYVGTTKNAIMKMNFEEEYSTIMQGHFDSLWGLATSKTKKSQFLTACFDGRIVLWDLDYHKPVWTKVYNLSFRCAGIHPSENIAAVGTSKGEWLIIELENGEILHRGADGKKEAISVASFSPDGSFLALGSHDNNVYLYHVPGFRRAGRLHGHSSFISHLDWSDDSKHICSNSGDYEQLIWTAETCKQITQPSTMKHTPWATSNCTIGVNNIGIWPEGADGTDINSTSRSNNGNVLAAADDFGHVRVFEYPARQAQAPSREYREGGHSSHVTAVEFTADDKHLLSTGGMDASILQWTVVPK</sequence>
<dbReference type="InterPro" id="IPR011047">
    <property type="entry name" value="Quinoprotein_ADH-like_sf"/>
</dbReference>
<dbReference type="PROSITE" id="PS50294">
    <property type="entry name" value="WD_REPEATS_REGION"/>
    <property type="match status" value="1"/>
</dbReference>
<evidence type="ECO:0000256" key="7">
    <source>
        <dbReference type="ARBA" id="ARBA00023212"/>
    </source>
</evidence>
<dbReference type="PANTHER" id="PTHR13720">
    <property type="entry name" value="WD-40 REPEAT PROTEIN"/>
    <property type="match status" value="1"/>
</dbReference>
<evidence type="ECO:0000259" key="10">
    <source>
        <dbReference type="Pfam" id="PF23414"/>
    </source>
</evidence>
<dbReference type="InterPro" id="IPR015943">
    <property type="entry name" value="WD40/YVTN_repeat-like_dom_sf"/>
</dbReference>
<dbReference type="GO" id="GO:0008017">
    <property type="term" value="F:microtubule binding"/>
    <property type="evidence" value="ECO:0007669"/>
    <property type="project" value="TreeGrafter"/>
</dbReference>
<comment type="subcellular location">
    <subcellularLocation>
        <location evidence="1">Cytoplasm</location>
        <location evidence="1">Cytoskeleton</location>
    </subcellularLocation>
</comment>
<dbReference type="SMART" id="SM00320">
    <property type="entry name" value="WD40"/>
    <property type="match status" value="8"/>
</dbReference>
<dbReference type="InterPro" id="IPR050630">
    <property type="entry name" value="WD_repeat_EMAP"/>
</dbReference>
<dbReference type="EMBL" id="FN653250">
    <property type="protein sequence ID" value="CBY14104.1"/>
    <property type="molecule type" value="Genomic_DNA"/>
</dbReference>
<dbReference type="InterPro" id="IPR055439">
    <property type="entry name" value="Beta-prop_EML_1st"/>
</dbReference>
<dbReference type="InParanoid" id="E4XWP9"/>
<evidence type="ECO:0000313" key="12">
    <source>
        <dbReference type="Proteomes" id="UP000001307"/>
    </source>
</evidence>
<dbReference type="InterPro" id="IPR055442">
    <property type="entry name" value="Beta-prop_EML-like_2nd"/>
</dbReference>
<dbReference type="AlphaFoldDB" id="E4XWP9"/>
<dbReference type="OrthoDB" id="47802at2759"/>
<name>E4XWP9_OIKDI</name>
<dbReference type="GO" id="GO:0000226">
    <property type="term" value="P:microtubule cytoskeleton organization"/>
    <property type="evidence" value="ECO:0007669"/>
    <property type="project" value="TreeGrafter"/>
</dbReference>
<evidence type="ECO:0000256" key="5">
    <source>
        <dbReference type="ARBA" id="ARBA00022701"/>
    </source>
</evidence>
<feature type="repeat" description="WD" evidence="8">
    <location>
        <begin position="428"/>
        <end position="461"/>
    </location>
</feature>
<dbReference type="FunFam" id="2.130.10.10:FF:000320">
    <property type="entry name" value="echinoderm microtubule-associated protein-like 6"/>
    <property type="match status" value="1"/>
</dbReference>
<proteinExistence type="inferred from homology"/>
<feature type="domain" description="EML-like second beta-propeller" evidence="10">
    <location>
        <begin position="350"/>
        <end position="618"/>
    </location>
</feature>
<dbReference type="Gene3D" id="2.130.10.10">
    <property type="entry name" value="YVTN repeat-like/Quinoprotein amine dehydrogenase"/>
    <property type="match status" value="2"/>
</dbReference>
<evidence type="ECO:0000256" key="6">
    <source>
        <dbReference type="ARBA" id="ARBA00022737"/>
    </source>
</evidence>
<accession>E4XWP9</accession>
<dbReference type="SUPFAM" id="SSF50998">
    <property type="entry name" value="Quinoprotein alcohol dehydrogenase-like"/>
    <property type="match status" value="1"/>
</dbReference>
<dbReference type="PROSITE" id="PS50082">
    <property type="entry name" value="WD_REPEATS_2"/>
    <property type="match status" value="4"/>
</dbReference>
<keyword evidence="3" id="KW-0963">Cytoplasm</keyword>
<evidence type="ECO:0000256" key="8">
    <source>
        <dbReference type="PROSITE-ProRule" id="PRU00221"/>
    </source>
</evidence>
<dbReference type="Proteomes" id="UP000001307">
    <property type="component" value="Unassembled WGS sequence"/>
</dbReference>
<dbReference type="Pfam" id="PF23409">
    <property type="entry name" value="Beta-prop_EML"/>
    <property type="match status" value="1"/>
</dbReference>
<dbReference type="InterPro" id="IPR036322">
    <property type="entry name" value="WD40_repeat_dom_sf"/>
</dbReference>
<keyword evidence="7" id="KW-0206">Cytoskeleton</keyword>
<reference evidence="11" key="1">
    <citation type="journal article" date="2010" name="Science">
        <title>Plasticity of animal genome architecture unmasked by rapid evolution of a pelagic tunicate.</title>
        <authorList>
            <person name="Denoeud F."/>
            <person name="Henriet S."/>
            <person name="Mungpakdee S."/>
            <person name="Aury J.M."/>
            <person name="Da Silva C."/>
            <person name="Brinkmann H."/>
            <person name="Mikhaleva J."/>
            <person name="Olsen L.C."/>
            <person name="Jubin C."/>
            <person name="Canestro C."/>
            <person name="Bouquet J.M."/>
            <person name="Danks G."/>
            <person name="Poulain J."/>
            <person name="Campsteijn C."/>
            <person name="Adamski M."/>
            <person name="Cross I."/>
            <person name="Yadetie F."/>
            <person name="Muffato M."/>
            <person name="Louis A."/>
            <person name="Butcher S."/>
            <person name="Tsagkogeorga G."/>
            <person name="Konrad A."/>
            <person name="Singh S."/>
            <person name="Jensen M.F."/>
            <person name="Cong E.H."/>
            <person name="Eikeseth-Otteraa H."/>
            <person name="Noel B."/>
            <person name="Anthouard V."/>
            <person name="Porcel B.M."/>
            <person name="Kachouri-Lafond R."/>
            <person name="Nishino A."/>
            <person name="Ugolini M."/>
            <person name="Chourrout P."/>
            <person name="Nishida H."/>
            <person name="Aasland R."/>
            <person name="Huzurbazar S."/>
            <person name="Westhof E."/>
            <person name="Delsuc F."/>
            <person name="Lehrach H."/>
            <person name="Reinhardt R."/>
            <person name="Weissenbach J."/>
            <person name="Roy S.W."/>
            <person name="Artiguenave F."/>
            <person name="Postlethwait J.H."/>
            <person name="Manak J.R."/>
            <person name="Thompson E.M."/>
            <person name="Jaillon O."/>
            <person name="Du Pasquier L."/>
            <person name="Boudinot P."/>
            <person name="Liberles D.A."/>
            <person name="Volff J.N."/>
            <person name="Philippe H."/>
            <person name="Lenhard B."/>
            <person name="Roest Crollius H."/>
            <person name="Wincker P."/>
            <person name="Chourrout D."/>
        </authorList>
    </citation>
    <scope>NUCLEOTIDE SEQUENCE [LARGE SCALE GENOMIC DNA]</scope>
</reference>
<feature type="repeat" description="WD" evidence="8">
    <location>
        <begin position="470"/>
        <end position="511"/>
    </location>
</feature>
<feature type="repeat" description="WD" evidence="8">
    <location>
        <begin position="584"/>
        <end position="621"/>
    </location>
</feature>
<keyword evidence="5" id="KW-0493">Microtubule</keyword>
<evidence type="ECO:0000259" key="9">
    <source>
        <dbReference type="Pfam" id="PF23409"/>
    </source>
</evidence>
<protein>
    <submittedName>
        <fullName evidence="11">Uncharacterized protein</fullName>
    </submittedName>
</protein>
<dbReference type="SUPFAM" id="SSF50978">
    <property type="entry name" value="WD40 repeat-like"/>
    <property type="match status" value="1"/>
</dbReference>
<feature type="repeat" description="WD" evidence="8">
    <location>
        <begin position="343"/>
        <end position="385"/>
    </location>
</feature>
<dbReference type="Pfam" id="PF23414">
    <property type="entry name" value="Beta-prop_EML_2"/>
    <property type="match status" value="1"/>
</dbReference>
<keyword evidence="12" id="KW-1185">Reference proteome</keyword>
<evidence type="ECO:0000256" key="2">
    <source>
        <dbReference type="ARBA" id="ARBA00006489"/>
    </source>
</evidence>
<organism evidence="11">
    <name type="scientific">Oikopleura dioica</name>
    <name type="common">Tunicate</name>
    <dbReference type="NCBI Taxonomy" id="34765"/>
    <lineage>
        <taxon>Eukaryota</taxon>
        <taxon>Metazoa</taxon>
        <taxon>Chordata</taxon>
        <taxon>Tunicata</taxon>
        <taxon>Appendicularia</taxon>
        <taxon>Copelata</taxon>
        <taxon>Oikopleuridae</taxon>
        <taxon>Oikopleura</taxon>
    </lineage>
</organism>
<keyword evidence="4 8" id="KW-0853">WD repeat</keyword>
<dbReference type="PANTHER" id="PTHR13720:SF50">
    <property type="entry name" value="ECHINODERM MICROTUBULE-ASSOCIATED PROTEIN-LIKE 2"/>
    <property type="match status" value="1"/>
</dbReference>
<keyword evidence="6" id="KW-0677">Repeat</keyword>
<evidence type="ECO:0000313" key="11">
    <source>
        <dbReference type="EMBL" id="CBY14104.1"/>
    </source>
</evidence>